<dbReference type="Gene3D" id="3.40.50.150">
    <property type="entry name" value="Vaccinia Virus protein VP39"/>
    <property type="match status" value="1"/>
</dbReference>
<evidence type="ECO:0000256" key="4">
    <source>
        <dbReference type="ARBA" id="ARBA00022603"/>
    </source>
</evidence>
<proteinExistence type="predicted"/>
<evidence type="ECO:0000256" key="1">
    <source>
        <dbReference type="ARBA" id="ARBA00004123"/>
    </source>
</evidence>
<dbReference type="InterPro" id="IPR029063">
    <property type="entry name" value="SAM-dependent_MTases_sf"/>
</dbReference>
<feature type="domain" description="tRNA (adenine(58)-N(1))-methyltransferase catalytic subunit TRM61 C-terminal" evidence="11">
    <location>
        <begin position="65"/>
        <end position="300"/>
    </location>
</feature>
<dbReference type="EMBL" id="LATX01002269">
    <property type="protein sequence ID" value="KTB32028.1"/>
    <property type="molecule type" value="Genomic_DNA"/>
</dbReference>
<protein>
    <recommendedName>
        <fullName evidence="3">tRNA (adenine(58)-N(1))-methyltransferase catalytic subunit TRM61</fullName>
        <ecNumber evidence="2">2.1.1.220</ecNumber>
    </recommendedName>
    <alternativeName>
        <fullName evidence="9">tRNA(m1A58)-methyltransferase subunit TRM61</fullName>
    </alternativeName>
</protein>
<dbReference type="InterPro" id="IPR014816">
    <property type="entry name" value="tRNA_MeTrfase_Gcd14"/>
</dbReference>
<name>A0A0W0F6W5_MONRR</name>
<evidence type="ECO:0000259" key="11">
    <source>
        <dbReference type="Pfam" id="PF08704"/>
    </source>
</evidence>
<evidence type="ECO:0000256" key="10">
    <source>
        <dbReference type="SAM" id="MobiDB-lite"/>
    </source>
</evidence>
<dbReference type="GO" id="GO:0031515">
    <property type="term" value="C:tRNA (m1A) methyltransferase complex"/>
    <property type="evidence" value="ECO:0007669"/>
    <property type="project" value="InterPro"/>
</dbReference>
<dbReference type="PANTHER" id="PTHR12133:SF2">
    <property type="entry name" value="TRNA (ADENINE(58)-N(1))-METHYLTRANSFERASE CATALYTIC SUBUNIT TRMT61A"/>
    <property type="match status" value="1"/>
</dbReference>
<evidence type="ECO:0000256" key="2">
    <source>
        <dbReference type="ARBA" id="ARBA00012796"/>
    </source>
</evidence>
<organism evidence="12 13">
    <name type="scientific">Moniliophthora roreri</name>
    <name type="common">Frosty pod rot fungus</name>
    <name type="synonym">Monilia roreri</name>
    <dbReference type="NCBI Taxonomy" id="221103"/>
    <lineage>
        <taxon>Eukaryota</taxon>
        <taxon>Fungi</taxon>
        <taxon>Dikarya</taxon>
        <taxon>Basidiomycota</taxon>
        <taxon>Agaricomycotina</taxon>
        <taxon>Agaricomycetes</taxon>
        <taxon>Agaricomycetidae</taxon>
        <taxon>Agaricales</taxon>
        <taxon>Marasmiineae</taxon>
        <taxon>Marasmiaceae</taxon>
        <taxon>Moniliophthora</taxon>
    </lineage>
</organism>
<dbReference type="EC" id="2.1.1.220" evidence="2"/>
<evidence type="ECO:0000256" key="9">
    <source>
        <dbReference type="ARBA" id="ARBA00033309"/>
    </source>
</evidence>
<dbReference type="PANTHER" id="PTHR12133">
    <property type="entry name" value="TRNA (ADENINE(58)-N(1))-METHYLTRANSFERASE"/>
    <property type="match status" value="1"/>
</dbReference>
<comment type="caution">
    <text evidence="12">The sequence shown here is derived from an EMBL/GenBank/DDBJ whole genome shotgun (WGS) entry which is preliminary data.</text>
</comment>
<keyword evidence="7" id="KW-0819">tRNA processing</keyword>
<dbReference type="Proteomes" id="UP000054988">
    <property type="component" value="Unassembled WGS sequence"/>
</dbReference>
<feature type="compositionally biased region" description="Basic and acidic residues" evidence="10">
    <location>
        <begin position="284"/>
        <end position="308"/>
    </location>
</feature>
<dbReference type="AlphaFoldDB" id="A0A0W0F6W5"/>
<sequence>MSWSNAPTIQAGDLVILWLTHTTLQPLTITPGETWNSKFGYYPHDELIGKRFGSKVASKSRDGKGFIHILRPTPHLWTLSLPHRTQILYDADIGFITSWLDIKRGSVVVEAGTGSGSFSHHLLHTIGSSGHLHTYEFHETRVGKAKEEFQRHGFDSSRVTLTHRNVCKDGFTIEGIADSVFLDLPAPWDAIPHAKKALRNDKITRICCFSPCIEQVLRTVTTLNDEGFFEITTYETLLRPYEISPSSPLPTIFDAANKIKESERKREEKRIMQVKGGHRGTSGKQEKEKKRKLEDGEESDNKRAKTEENEVEGTGESVKQEEPEPEPVIVSEPAQTLETELQGSTTPTVNQIRPPQRKKVVEGGKVLARVMPEDSLARINNYEWRPMIEPQGLAFKNSIKATGTDYSQNKDQTGKIELVGVKIWMGSRKVQDARKLSSMLTTPFDILFEMLLPPIYVASRTHGGYDTPGNATRTCLDCFEEGI</sequence>
<gene>
    <name evidence="12" type="ORF">WG66_15384</name>
</gene>
<dbReference type="PROSITE" id="PS51620">
    <property type="entry name" value="SAM_TRM61"/>
    <property type="match status" value="1"/>
</dbReference>
<accession>A0A0W0F6W5</accession>
<evidence type="ECO:0000256" key="7">
    <source>
        <dbReference type="ARBA" id="ARBA00022694"/>
    </source>
</evidence>
<feature type="compositionally biased region" description="Basic and acidic residues" evidence="10">
    <location>
        <begin position="260"/>
        <end position="271"/>
    </location>
</feature>
<keyword evidence="5 12" id="KW-0808">Transferase</keyword>
<keyword evidence="8" id="KW-0539">Nucleus</keyword>
<dbReference type="GO" id="GO:0030488">
    <property type="term" value="P:tRNA methylation"/>
    <property type="evidence" value="ECO:0007669"/>
    <property type="project" value="InterPro"/>
</dbReference>
<evidence type="ECO:0000313" key="13">
    <source>
        <dbReference type="Proteomes" id="UP000054988"/>
    </source>
</evidence>
<reference evidence="12 13" key="1">
    <citation type="submission" date="2015-12" db="EMBL/GenBank/DDBJ databases">
        <title>Draft genome sequence of Moniliophthora roreri, the causal agent of frosty pod rot of cacao.</title>
        <authorList>
            <person name="Aime M.C."/>
            <person name="Diaz-Valderrama J.R."/>
            <person name="Kijpornyongpan T."/>
            <person name="Phillips-Mora W."/>
        </authorList>
    </citation>
    <scope>NUCLEOTIDE SEQUENCE [LARGE SCALE GENOMIC DNA]</scope>
    <source>
        <strain evidence="12 13">MCA 2952</strain>
    </source>
</reference>
<evidence type="ECO:0000256" key="5">
    <source>
        <dbReference type="ARBA" id="ARBA00022679"/>
    </source>
</evidence>
<dbReference type="GO" id="GO:0160107">
    <property type="term" value="F:tRNA (adenine(58)-N1)-methyltransferase activity"/>
    <property type="evidence" value="ECO:0007669"/>
    <property type="project" value="UniProtKB-EC"/>
</dbReference>
<dbReference type="eggNOG" id="KOG2915">
    <property type="taxonomic scope" value="Eukaryota"/>
</dbReference>
<evidence type="ECO:0000256" key="8">
    <source>
        <dbReference type="ARBA" id="ARBA00023242"/>
    </source>
</evidence>
<evidence type="ECO:0000256" key="6">
    <source>
        <dbReference type="ARBA" id="ARBA00022691"/>
    </source>
</evidence>
<feature type="region of interest" description="Disordered" evidence="10">
    <location>
        <begin position="260"/>
        <end position="328"/>
    </location>
</feature>
<comment type="subcellular location">
    <subcellularLocation>
        <location evidence="1">Nucleus</location>
    </subcellularLocation>
</comment>
<keyword evidence="6" id="KW-0949">S-adenosyl-L-methionine</keyword>
<evidence type="ECO:0000256" key="3">
    <source>
        <dbReference type="ARBA" id="ARBA00015963"/>
    </source>
</evidence>
<dbReference type="Gene3D" id="3.10.330.20">
    <property type="match status" value="1"/>
</dbReference>
<dbReference type="SUPFAM" id="SSF53335">
    <property type="entry name" value="S-adenosyl-L-methionine-dependent methyltransferases"/>
    <property type="match status" value="1"/>
</dbReference>
<keyword evidence="4 12" id="KW-0489">Methyltransferase</keyword>
<evidence type="ECO:0000313" key="12">
    <source>
        <dbReference type="EMBL" id="KTB32028.1"/>
    </source>
</evidence>
<dbReference type="GO" id="GO:0005634">
    <property type="term" value="C:nucleus"/>
    <property type="evidence" value="ECO:0007669"/>
    <property type="project" value="UniProtKB-SubCell"/>
</dbReference>
<dbReference type="Pfam" id="PF08704">
    <property type="entry name" value="GCD14"/>
    <property type="match status" value="1"/>
</dbReference>
<dbReference type="InterPro" id="IPR049470">
    <property type="entry name" value="TRM61_C"/>
</dbReference>
<dbReference type="FunFam" id="3.40.50.150:FF:000247">
    <property type="entry name" value="tRNA (adenine(58)-N(1))-methyltransferase catalytic subunit TRM61"/>
    <property type="match status" value="1"/>
</dbReference>